<protein>
    <submittedName>
        <fullName evidence="2">Uncharacterized protein</fullName>
    </submittedName>
</protein>
<feature type="region of interest" description="Disordered" evidence="1">
    <location>
        <begin position="23"/>
        <end position="57"/>
    </location>
</feature>
<proteinExistence type="predicted"/>
<comment type="caution">
    <text evidence="2">The sequence shown here is derived from an EMBL/GenBank/DDBJ whole genome shotgun (WGS) entry which is preliminary data.</text>
</comment>
<sequence>MFFFIPAAGSRIVTSSSTATVEHASGASFSSSSNREASKYATSEGEDEDMREGRSFLEDRSKVTGFGDVLSRMGATDADSLEKIPC</sequence>
<dbReference type="EMBL" id="JAXCGZ010022949">
    <property type="protein sequence ID" value="KAK7020279.1"/>
    <property type="molecule type" value="Genomic_DNA"/>
</dbReference>
<accession>A0AAN8ZP43</accession>
<organism evidence="2 3">
    <name type="scientific">Halocaridina rubra</name>
    <name type="common">Hawaiian red shrimp</name>
    <dbReference type="NCBI Taxonomy" id="373956"/>
    <lineage>
        <taxon>Eukaryota</taxon>
        <taxon>Metazoa</taxon>
        <taxon>Ecdysozoa</taxon>
        <taxon>Arthropoda</taxon>
        <taxon>Crustacea</taxon>
        <taxon>Multicrustacea</taxon>
        <taxon>Malacostraca</taxon>
        <taxon>Eumalacostraca</taxon>
        <taxon>Eucarida</taxon>
        <taxon>Decapoda</taxon>
        <taxon>Pleocyemata</taxon>
        <taxon>Caridea</taxon>
        <taxon>Atyoidea</taxon>
        <taxon>Atyidae</taxon>
        <taxon>Halocaridina</taxon>
    </lineage>
</organism>
<gene>
    <name evidence="2" type="ORF">SK128_022567</name>
</gene>
<evidence type="ECO:0000313" key="3">
    <source>
        <dbReference type="Proteomes" id="UP001381693"/>
    </source>
</evidence>
<keyword evidence="3" id="KW-1185">Reference proteome</keyword>
<feature type="compositionally biased region" description="Low complexity" evidence="1">
    <location>
        <begin position="24"/>
        <end position="35"/>
    </location>
</feature>
<name>A0AAN8ZP43_HALRR</name>
<dbReference type="Proteomes" id="UP001381693">
    <property type="component" value="Unassembled WGS sequence"/>
</dbReference>
<dbReference type="AlphaFoldDB" id="A0AAN8ZP43"/>
<evidence type="ECO:0000256" key="1">
    <source>
        <dbReference type="SAM" id="MobiDB-lite"/>
    </source>
</evidence>
<evidence type="ECO:0000313" key="2">
    <source>
        <dbReference type="EMBL" id="KAK7020279.1"/>
    </source>
</evidence>
<reference evidence="2 3" key="1">
    <citation type="submission" date="2023-11" db="EMBL/GenBank/DDBJ databases">
        <title>Halocaridina rubra genome assembly.</title>
        <authorList>
            <person name="Smith C."/>
        </authorList>
    </citation>
    <scope>NUCLEOTIDE SEQUENCE [LARGE SCALE GENOMIC DNA]</scope>
    <source>
        <strain evidence="2">EP-1</strain>
        <tissue evidence="2">Whole</tissue>
    </source>
</reference>